<sequence>MSEISLHAQRQALTAAIDIQKRLASGQNVRATMTKSKEEFQLQRLLQVERTLAWLEKHRAEVLLVADQVARAEQHAKAGGPAR</sequence>
<proteinExistence type="predicted"/>
<protein>
    <submittedName>
        <fullName evidence="1">Uncharacterized protein</fullName>
    </submittedName>
</protein>
<name>A0ABV3PGI9_9HYPH</name>
<dbReference type="RefSeq" id="WP_367623043.1">
    <property type="nucleotide sequence ID" value="NZ_JBFNQD010000001.1"/>
</dbReference>
<keyword evidence="2" id="KW-1185">Reference proteome</keyword>
<dbReference type="EMBL" id="JBFNQD010000001">
    <property type="protein sequence ID" value="MEW9304737.1"/>
    <property type="molecule type" value="Genomic_DNA"/>
</dbReference>
<reference evidence="1 2" key="1">
    <citation type="submission" date="2024-07" db="EMBL/GenBank/DDBJ databases">
        <title>Description of Labrys sedimenti sp. nov., isolated from a diclofenac-degrading enrichment culture.</title>
        <authorList>
            <person name="Tancsics A."/>
            <person name="Csepanyi A."/>
        </authorList>
    </citation>
    <scope>NUCLEOTIDE SEQUENCE [LARGE SCALE GENOMIC DNA]</scope>
    <source>
        <strain evidence="1 2">LMG 23578</strain>
    </source>
</reference>
<accession>A0ABV3PGI9</accession>
<dbReference type="Proteomes" id="UP001555786">
    <property type="component" value="Unassembled WGS sequence"/>
</dbReference>
<evidence type="ECO:0000313" key="1">
    <source>
        <dbReference type="EMBL" id="MEW9304737.1"/>
    </source>
</evidence>
<comment type="caution">
    <text evidence="1">The sequence shown here is derived from an EMBL/GenBank/DDBJ whole genome shotgun (WGS) entry which is preliminary data.</text>
</comment>
<evidence type="ECO:0000313" key="2">
    <source>
        <dbReference type="Proteomes" id="UP001555786"/>
    </source>
</evidence>
<organism evidence="1 2">
    <name type="scientific">Labrys neptuniae</name>
    <dbReference type="NCBI Taxonomy" id="376174"/>
    <lineage>
        <taxon>Bacteria</taxon>
        <taxon>Pseudomonadati</taxon>
        <taxon>Pseudomonadota</taxon>
        <taxon>Alphaproteobacteria</taxon>
        <taxon>Hyphomicrobiales</taxon>
        <taxon>Xanthobacteraceae</taxon>
        <taxon>Labrys</taxon>
    </lineage>
</organism>
<gene>
    <name evidence="1" type="ORF">ABXS05_04265</name>
</gene>